<name>A0A100JTG2_STRSC</name>
<organism evidence="1 2">
    <name type="scientific">Streptomyces scabiei</name>
    <dbReference type="NCBI Taxonomy" id="1930"/>
    <lineage>
        <taxon>Bacteria</taxon>
        <taxon>Bacillati</taxon>
        <taxon>Actinomycetota</taxon>
        <taxon>Actinomycetes</taxon>
        <taxon>Kitasatosporales</taxon>
        <taxon>Streptomycetaceae</taxon>
        <taxon>Streptomyces</taxon>
    </lineage>
</organism>
<sequence length="46" mass="5051">MSLTSTKVHLPVTGSAIPDQVLNRNDDCHTLHAWQPPITASTSPRR</sequence>
<evidence type="ECO:0000313" key="2">
    <source>
        <dbReference type="Proteomes" id="UP000067448"/>
    </source>
</evidence>
<dbReference type="AlphaFoldDB" id="A0A100JTG2"/>
<reference evidence="2" key="3">
    <citation type="submission" date="2016-02" db="EMBL/GenBank/DDBJ databases">
        <title>Draft genome of pathogenic Streptomyces sp. in Japan.</title>
        <authorList>
            <person name="Tomihama T."/>
            <person name="Ikenaga M."/>
            <person name="Sakai M."/>
            <person name="Okubo T."/>
            <person name="Ikeda S."/>
        </authorList>
    </citation>
    <scope>NUCLEOTIDE SEQUENCE [LARGE SCALE GENOMIC DNA]</scope>
    <source>
        <strain evidence="2">S58</strain>
    </source>
</reference>
<gene>
    <name evidence="1" type="ORF">SsS58_05774</name>
</gene>
<evidence type="ECO:0000313" key="1">
    <source>
        <dbReference type="EMBL" id="GAQ65365.1"/>
    </source>
</evidence>
<proteinExistence type="predicted"/>
<protein>
    <submittedName>
        <fullName evidence="1">Uncharacterized protein</fullName>
    </submittedName>
</protein>
<dbReference type="RefSeq" id="WP_159056111.1">
    <property type="nucleotide sequence ID" value="NZ_BCMM01000030.1"/>
</dbReference>
<dbReference type="Proteomes" id="UP000067448">
    <property type="component" value="Unassembled WGS sequence"/>
</dbReference>
<reference evidence="2" key="1">
    <citation type="submission" date="2015-11" db="EMBL/GenBank/DDBJ databases">
        <authorList>
            <consortium name="Cross-ministerial Strategic Innovation Promotion Program (SIP) consortium"/>
            <person name="Tomihama T."/>
            <person name="Ikenaga M."/>
            <person name="Sakai M."/>
            <person name="Okubo T."/>
            <person name="Ikeda S."/>
        </authorList>
    </citation>
    <scope>NUCLEOTIDE SEQUENCE [LARGE SCALE GENOMIC DNA]</scope>
    <source>
        <strain evidence="2">S58</strain>
    </source>
</reference>
<reference evidence="1 2" key="2">
    <citation type="journal article" date="2016" name="Genome Announc.">
        <title>Draft Genome Sequences of Streptomyces scabiei S58, Streptomyces turgidiscabies T45, and Streptomyces acidiscabies a10, the Pathogens of Potato Common Scab, Isolated in Japan.</title>
        <authorList>
            <person name="Tomihama T."/>
            <person name="Nishi Y."/>
            <person name="Sakai M."/>
            <person name="Ikenaga M."/>
            <person name="Okubo T."/>
            <person name="Ikeda S."/>
        </authorList>
    </citation>
    <scope>NUCLEOTIDE SEQUENCE [LARGE SCALE GENOMIC DNA]</scope>
    <source>
        <strain evidence="1 2">S58</strain>
    </source>
</reference>
<accession>A0A100JTG2</accession>
<dbReference type="EMBL" id="BCMM01000030">
    <property type="protein sequence ID" value="GAQ65365.1"/>
    <property type="molecule type" value="Genomic_DNA"/>
</dbReference>
<comment type="caution">
    <text evidence="1">The sequence shown here is derived from an EMBL/GenBank/DDBJ whole genome shotgun (WGS) entry which is preliminary data.</text>
</comment>